<comment type="caution">
    <text evidence="2">The sequence shown here is derived from an EMBL/GenBank/DDBJ whole genome shotgun (WGS) entry which is preliminary data.</text>
</comment>
<dbReference type="PANTHER" id="PTHR11941:SF133">
    <property type="entry name" value="1,2-EPOXYPHENYLACETYL-COA ISOMERASE"/>
    <property type="match status" value="1"/>
</dbReference>
<name>A0A399IZM5_9RHOB</name>
<dbReference type="AlphaFoldDB" id="A0A399IZM5"/>
<reference evidence="2 3" key="1">
    <citation type="submission" date="2018-08" db="EMBL/GenBank/DDBJ databases">
        <title>Pseudooceanicola sediminis CY03 in the family Rhodobacteracea.</title>
        <authorList>
            <person name="Zhang Y.-J."/>
        </authorList>
    </citation>
    <scope>NUCLEOTIDE SEQUENCE [LARGE SCALE GENOMIC DNA]</scope>
    <source>
        <strain evidence="2 3">CY03</strain>
    </source>
</reference>
<accession>A0A399IZM5</accession>
<dbReference type="Pfam" id="PF00378">
    <property type="entry name" value="ECH_1"/>
    <property type="match status" value="1"/>
</dbReference>
<dbReference type="GO" id="GO:0006635">
    <property type="term" value="P:fatty acid beta-oxidation"/>
    <property type="evidence" value="ECO:0007669"/>
    <property type="project" value="TreeGrafter"/>
</dbReference>
<protein>
    <submittedName>
        <fullName evidence="2">Enoyl-CoA hydratase</fullName>
    </submittedName>
</protein>
<dbReference type="GO" id="GO:0003824">
    <property type="term" value="F:catalytic activity"/>
    <property type="evidence" value="ECO:0007669"/>
    <property type="project" value="UniProtKB-ARBA"/>
</dbReference>
<evidence type="ECO:0000313" key="3">
    <source>
        <dbReference type="Proteomes" id="UP000265848"/>
    </source>
</evidence>
<dbReference type="OrthoDB" id="9777711at2"/>
<evidence type="ECO:0000313" key="2">
    <source>
        <dbReference type="EMBL" id="RII38628.1"/>
    </source>
</evidence>
<dbReference type="InterPro" id="IPR001753">
    <property type="entry name" value="Enoyl-CoA_hydra/iso"/>
</dbReference>
<dbReference type="EMBL" id="QWJJ01000008">
    <property type="protein sequence ID" value="RII38628.1"/>
    <property type="molecule type" value="Genomic_DNA"/>
</dbReference>
<dbReference type="PANTHER" id="PTHR11941">
    <property type="entry name" value="ENOYL-COA HYDRATASE-RELATED"/>
    <property type="match status" value="1"/>
</dbReference>
<keyword evidence="1" id="KW-0812">Transmembrane</keyword>
<dbReference type="InterPro" id="IPR029045">
    <property type="entry name" value="ClpP/crotonase-like_dom_sf"/>
</dbReference>
<keyword evidence="1" id="KW-1133">Transmembrane helix</keyword>
<dbReference type="SUPFAM" id="SSF52096">
    <property type="entry name" value="ClpP/crotonase"/>
    <property type="match status" value="1"/>
</dbReference>
<gene>
    <name evidence="2" type="ORF">DL237_10200</name>
</gene>
<sequence length="271" mass="28544">MSEALDIGPDSPDVVYEVRDGVCVLTLNRPSRMNAWTPGMEVALRAAFERAEADPEVRVLLLTGAGRAFCAGADMDSAEGDADNAMKAPPAREGDFAQRYSYLMGGGKPLIAAINGGAAGVGLVLALFADIRIARAGAKMTTSFARRGFVAEHGAAWLLQRLVGPMTAADLLLSGRIFLGTEAAALGLCRVLPDAGFAEAALAVAQEMAASCSPRSMAVIKAQLRAAWGQTLAEATRMAERELEACIATPDMAEGVRSYLEKRPPNFPPLY</sequence>
<dbReference type="Gene3D" id="3.90.226.10">
    <property type="entry name" value="2-enoyl-CoA Hydratase, Chain A, domain 1"/>
    <property type="match status" value="1"/>
</dbReference>
<dbReference type="RefSeq" id="WP_119398973.1">
    <property type="nucleotide sequence ID" value="NZ_QWJJ01000008.1"/>
</dbReference>
<dbReference type="Proteomes" id="UP000265848">
    <property type="component" value="Unassembled WGS sequence"/>
</dbReference>
<keyword evidence="3" id="KW-1185">Reference proteome</keyword>
<evidence type="ECO:0000256" key="1">
    <source>
        <dbReference type="SAM" id="Phobius"/>
    </source>
</evidence>
<feature type="transmembrane region" description="Helical" evidence="1">
    <location>
        <begin position="110"/>
        <end position="129"/>
    </location>
</feature>
<keyword evidence="1" id="KW-0472">Membrane</keyword>
<proteinExistence type="predicted"/>
<organism evidence="2 3">
    <name type="scientific">Pseudooceanicola sediminis</name>
    <dbReference type="NCBI Taxonomy" id="2211117"/>
    <lineage>
        <taxon>Bacteria</taxon>
        <taxon>Pseudomonadati</taxon>
        <taxon>Pseudomonadota</taxon>
        <taxon>Alphaproteobacteria</taxon>
        <taxon>Rhodobacterales</taxon>
        <taxon>Paracoccaceae</taxon>
        <taxon>Pseudooceanicola</taxon>
    </lineage>
</organism>
<dbReference type="CDD" id="cd06558">
    <property type="entry name" value="crotonase-like"/>
    <property type="match status" value="1"/>
</dbReference>